<gene>
    <name evidence="1" type="ORF">GWK47_047413</name>
</gene>
<keyword evidence="2" id="KW-1185">Reference proteome</keyword>
<reference evidence="1" key="1">
    <citation type="submission" date="2020-07" db="EMBL/GenBank/DDBJ databases">
        <title>The High-quality genome of the commercially important snow crab, Chionoecetes opilio.</title>
        <authorList>
            <person name="Jeong J.-H."/>
            <person name="Ryu S."/>
        </authorList>
    </citation>
    <scope>NUCLEOTIDE SEQUENCE</scope>
    <source>
        <strain evidence="1">MADBK_172401_WGS</strain>
        <tissue evidence="1">Digestive gland</tissue>
    </source>
</reference>
<comment type="caution">
    <text evidence="1">The sequence shown here is derived from an EMBL/GenBank/DDBJ whole genome shotgun (WGS) entry which is preliminary data.</text>
</comment>
<protein>
    <submittedName>
        <fullName evidence="1">Uncharacterized protein</fullName>
    </submittedName>
</protein>
<dbReference type="Proteomes" id="UP000770661">
    <property type="component" value="Unassembled WGS sequence"/>
</dbReference>
<evidence type="ECO:0000313" key="2">
    <source>
        <dbReference type="Proteomes" id="UP000770661"/>
    </source>
</evidence>
<proteinExistence type="predicted"/>
<dbReference type="AlphaFoldDB" id="A0A8J5CVE6"/>
<name>A0A8J5CVE6_CHIOP</name>
<organism evidence="1 2">
    <name type="scientific">Chionoecetes opilio</name>
    <name type="common">Atlantic snow crab</name>
    <name type="synonym">Cancer opilio</name>
    <dbReference type="NCBI Taxonomy" id="41210"/>
    <lineage>
        <taxon>Eukaryota</taxon>
        <taxon>Metazoa</taxon>
        <taxon>Ecdysozoa</taxon>
        <taxon>Arthropoda</taxon>
        <taxon>Crustacea</taxon>
        <taxon>Multicrustacea</taxon>
        <taxon>Malacostraca</taxon>
        <taxon>Eumalacostraca</taxon>
        <taxon>Eucarida</taxon>
        <taxon>Decapoda</taxon>
        <taxon>Pleocyemata</taxon>
        <taxon>Brachyura</taxon>
        <taxon>Eubrachyura</taxon>
        <taxon>Majoidea</taxon>
        <taxon>Majidae</taxon>
        <taxon>Chionoecetes</taxon>
    </lineage>
</organism>
<accession>A0A8J5CVE6</accession>
<dbReference type="EMBL" id="JACEEZ010011995">
    <property type="protein sequence ID" value="KAG0720945.1"/>
    <property type="molecule type" value="Genomic_DNA"/>
</dbReference>
<evidence type="ECO:0000313" key="1">
    <source>
        <dbReference type="EMBL" id="KAG0720945.1"/>
    </source>
</evidence>
<sequence length="136" mass="14849">MAKEVGDWQCRVHLLSEPPEFGPRTCKSGSFVAGIWVLNCGTGERVALRPRGGDMWCGGVSICEGGSKQRHSIILEGSGQSAFCRIYKWKQVDVRGNSSFSWINLGQQVLPWLGTGVETAVTSGERRCEGNSVMKD</sequence>